<organism evidence="2 3">
    <name type="scientific">Mytilus edulis</name>
    <name type="common">Blue mussel</name>
    <dbReference type="NCBI Taxonomy" id="6550"/>
    <lineage>
        <taxon>Eukaryota</taxon>
        <taxon>Metazoa</taxon>
        <taxon>Spiralia</taxon>
        <taxon>Lophotrochozoa</taxon>
        <taxon>Mollusca</taxon>
        <taxon>Bivalvia</taxon>
        <taxon>Autobranchia</taxon>
        <taxon>Pteriomorphia</taxon>
        <taxon>Mytilida</taxon>
        <taxon>Mytiloidea</taxon>
        <taxon>Mytilidae</taxon>
        <taxon>Mytilinae</taxon>
        <taxon>Mytilus</taxon>
    </lineage>
</organism>
<dbReference type="PANTHER" id="PTHR43725:SF32">
    <property type="entry name" value="NAD-DEPENDENT EPIMERASE_DEHYDRATASE DOMAIN-CONTAINING PROTEIN"/>
    <property type="match status" value="1"/>
</dbReference>
<dbReference type="OrthoDB" id="16464at2759"/>
<reference evidence="2" key="1">
    <citation type="submission" date="2021-03" db="EMBL/GenBank/DDBJ databases">
        <authorList>
            <person name="Bekaert M."/>
        </authorList>
    </citation>
    <scope>NUCLEOTIDE SEQUENCE</scope>
</reference>
<dbReference type="EMBL" id="CAJPWZ010000112">
    <property type="protein sequence ID" value="CAG2185974.1"/>
    <property type="molecule type" value="Genomic_DNA"/>
</dbReference>
<sequence>MGLLISFLILCSLVLWTNADDVKRVLVFGGNGLIGAASVNKMLEYGHDLTLVTRGNWYWDTDDNIKPRVKHLKCDRMKSLKDCWSAEQYDFYDAIVDFSGFDPYMIKDTLKLLQGEEVLVEQRKQGGMPYFFIRLPDVIGSRDNTYRWWIYQAWLRLSPYLETKIAIPKNLIDFPMSFVYVEDVANIVLQSLNYDQDLLDEAYNFAFDETPTLPEVLEIMKKYMEKLDIDIPVTDDEDVLHLFPSVTRGPICCDKAKHKLGFKPTSFEQAAKETVEFYEQAMLSNKFERERLSVIQTLETFSPNNPGNVYIGLRKEYGLDIKSREEL</sequence>
<evidence type="ECO:0000313" key="3">
    <source>
        <dbReference type="Proteomes" id="UP000683360"/>
    </source>
</evidence>
<dbReference type="PANTHER" id="PTHR43725">
    <property type="entry name" value="UDP-GLUCOSE 4-EPIMERASE"/>
    <property type="match status" value="1"/>
</dbReference>
<gene>
    <name evidence="2" type="ORF">MEDL_1560</name>
</gene>
<evidence type="ECO:0000313" key="2">
    <source>
        <dbReference type="EMBL" id="CAG2185974.1"/>
    </source>
</evidence>
<dbReference type="InterPro" id="IPR036291">
    <property type="entry name" value="NAD(P)-bd_dom_sf"/>
</dbReference>
<dbReference type="GO" id="GO:0003978">
    <property type="term" value="F:UDP-glucose 4-epimerase activity"/>
    <property type="evidence" value="ECO:0007669"/>
    <property type="project" value="TreeGrafter"/>
</dbReference>
<dbReference type="AlphaFoldDB" id="A0A8S3PRY8"/>
<accession>A0A8S3PRY8</accession>
<proteinExistence type="predicted"/>
<comment type="caution">
    <text evidence="2">The sequence shown here is derived from an EMBL/GenBank/DDBJ whole genome shotgun (WGS) entry which is preliminary data.</text>
</comment>
<protein>
    <recommendedName>
        <fullName evidence="4">NAD-dependent epimerase/dehydratase domain-containing protein</fullName>
    </recommendedName>
</protein>
<evidence type="ECO:0008006" key="4">
    <source>
        <dbReference type="Google" id="ProtNLM"/>
    </source>
</evidence>
<keyword evidence="1" id="KW-0732">Signal</keyword>
<feature type="signal peptide" evidence="1">
    <location>
        <begin position="1"/>
        <end position="19"/>
    </location>
</feature>
<keyword evidence="3" id="KW-1185">Reference proteome</keyword>
<dbReference type="Proteomes" id="UP000683360">
    <property type="component" value="Unassembled WGS sequence"/>
</dbReference>
<evidence type="ECO:0000256" key="1">
    <source>
        <dbReference type="SAM" id="SignalP"/>
    </source>
</evidence>
<dbReference type="SUPFAM" id="SSF51735">
    <property type="entry name" value="NAD(P)-binding Rossmann-fold domains"/>
    <property type="match status" value="1"/>
</dbReference>
<dbReference type="GO" id="GO:0005829">
    <property type="term" value="C:cytosol"/>
    <property type="evidence" value="ECO:0007669"/>
    <property type="project" value="TreeGrafter"/>
</dbReference>
<dbReference type="GO" id="GO:0005996">
    <property type="term" value="P:monosaccharide metabolic process"/>
    <property type="evidence" value="ECO:0007669"/>
    <property type="project" value="TreeGrafter"/>
</dbReference>
<feature type="chain" id="PRO_5035806680" description="NAD-dependent epimerase/dehydratase domain-containing protein" evidence="1">
    <location>
        <begin position="20"/>
        <end position="327"/>
    </location>
</feature>
<name>A0A8S3PRY8_MYTED</name>
<dbReference type="Gene3D" id="3.40.50.720">
    <property type="entry name" value="NAD(P)-binding Rossmann-like Domain"/>
    <property type="match status" value="2"/>
</dbReference>